<dbReference type="InterPro" id="IPR029068">
    <property type="entry name" value="Glyas_Bleomycin-R_OHBP_Dase"/>
</dbReference>
<evidence type="ECO:0000259" key="1">
    <source>
        <dbReference type="Pfam" id="PF06983"/>
    </source>
</evidence>
<dbReference type="OrthoDB" id="9795306at2"/>
<dbReference type="PANTHER" id="PTHR33990:SF1">
    <property type="entry name" value="PROTEIN YJDN"/>
    <property type="match status" value="1"/>
</dbReference>
<dbReference type="Gene3D" id="3.10.180.10">
    <property type="entry name" value="2,3-Dihydroxybiphenyl 1,2-Dioxygenase, domain 1"/>
    <property type="match status" value="1"/>
</dbReference>
<dbReference type="Proteomes" id="UP000295509">
    <property type="component" value="Unassembled WGS sequence"/>
</dbReference>
<dbReference type="AlphaFoldDB" id="A0A4R8LDW7"/>
<name>A0A4R8LDW7_9BURK</name>
<gene>
    <name evidence="2" type="ORF">BX592_12685</name>
</gene>
<dbReference type="CDD" id="cd06588">
    <property type="entry name" value="PhnB_like"/>
    <property type="match status" value="1"/>
</dbReference>
<feature type="domain" description="PhnB-like" evidence="1">
    <location>
        <begin position="4"/>
        <end position="133"/>
    </location>
</feature>
<keyword evidence="3" id="KW-1185">Reference proteome</keyword>
<organism evidence="2 3">
    <name type="scientific">Paraburkholderia rhizosphaerae</name>
    <dbReference type="NCBI Taxonomy" id="480658"/>
    <lineage>
        <taxon>Bacteria</taxon>
        <taxon>Pseudomonadati</taxon>
        <taxon>Pseudomonadota</taxon>
        <taxon>Betaproteobacteria</taxon>
        <taxon>Burkholderiales</taxon>
        <taxon>Burkholderiaceae</taxon>
        <taxon>Paraburkholderia</taxon>
    </lineage>
</organism>
<evidence type="ECO:0000313" key="2">
    <source>
        <dbReference type="EMBL" id="TDY40329.1"/>
    </source>
</evidence>
<dbReference type="InterPro" id="IPR028973">
    <property type="entry name" value="PhnB-like"/>
</dbReference>
<dbReference type="RefSeq" id="WP_134196399.1">
    <property type="nucleotide sequence ID" value="NZ_JBHLUW010000031.1"/>
</dbReference>
<proteinExistence type="predicted"/>
<accession>A0A4R8LDW7</accession>
<comment type="caution">
    <text evidence="2">The sequence shown here is derived from an EMBL/GenBank/DDBJ whole genome shotgun (WGS) entry which is preliminary data.</text>
</comment>
<dbReference type="Pfam" id="PF06983">
    <property type="entry name" value="3-dmu-9_3-mt"/>
    <property type="match status" value="1"/>
</dbReference>
<protein>
    <submittedName>
        <fullName evidence="2">PhnB protein</fullName>
    </submittedName>
</protein>
<sequence length="143" mass="15812">MLVQPYLFFNGRCEEALRFYRETLGAEVLMQKYFREAPPNPERPLKAGTEDKIMHCTFRVGTSELMGSDGDCEPGTNAPSGFALSVTGDDNASAQKIFNALSAGGNVMMPWQPTFWSEGFGMVVDRFGIMWMVTSPHHAGHKG</sequence>
<dbReference type="PANTHER" id="PTHR33990">
    <property type="entry name" value="PROTEIN YJDN-RELATED"/>
    <property type="match status" value="1"/>
</dbReference>
<dbReference type="SUPFAM" id="SSF54593">
    <property type="entry name" value="Glyoxalase/Bleomycin resistance protein/Dihydroxybiphenyl dioxygenase"/>
    <property type="match status" value="1"/>
</dbReference>
<evidence type="ECO:0000313" key="3">
    <source>
        <dbReference type="Proteomes" id="UP000295509"/>
    </source>
</evidence>
<dbReference type="EMBL" id="SORE01000026">
    <property type="protein sequence ID" value="TDY40329.1"/>
    <property type="molecule type" value="Genomic_DNA"/>
</dbReference>
<reference evidence="2 3" key="1">
    <citation type="submission" date="2019-03" db="EMBL/GenBank/DDBJ databases">
        <title>Genomic Encyclopedia of Type Strains, Phase III (KMG-III): the genomes of soil and plant-associated and newly described type strains.</title>
        <authorList>
            <person name="Whitman W."/>
        </authorList>
    </citation>
    <scope>NUCLEOTIDE SEQUENCE [LARGE SCALE GENOMIC DNA]</scope>
    <source>
        <strain evidence="2 3">LMG 29544</strain>
    </source>
</reference>